<proteinExistence type="predicted"/>
<name>A0ABT7WCC8_9FLAO</name>
<dbReference type="InterPro" id="IPR002491">
    <property type="entry name" value="ABC_transptr_periplasmic_BD"/>
</dbReference>
<comment type="caution">
    <text evidence="2">The sequence shown here is derived from an EMBL/GenBank/DDBJ whole genome shotgun (WGS) entry which is preliminary data.</text>
</comment>
<evidence type="ECO:0000313" key="2">
    <source>
        <dbReference type="EMBL" id="MDM9630562.1"/>
    </source>
</evidence>
<dbReference type="Gene3D" id="3.40.50.1980">
    <property type="entry name" value="Nitrogenase molybdenum iron protein domain"/>
    <property type="match status" value="2"/>
</dbReference>
<dbReference type="SUPFAM" id="SSF53807">
    <property type="entry name" value="Helical backbone' metal receptor"/>
    <property type="match status" value="1"/>
</dbReference>
<dbReference type="RefSeq" id="WP_289723931.1">
    <property type="nucleotide sequence ID" value="NZ_JAUDUY010000002.1"/>
</dbReference>
<organism evidence="2 3">
    <name type="scientific">Robiginitalea aurantiaca</name>
    <dbReference type="NCBI Taxonomy" id="3056915"/>
    <lineage>
        <taxon>Bacteria</taxon>
        <taxon>Pseudomonadati</taxon>
        <taxon>Bacteroidota</taxon>
        <taxon>Flavobacteriia</taxon>
        <taxon>Flavobacteriales</taxon>
        <taxon>Flavobacteriaceae</taxon>
        <taxon>Robiginitalea</taxon>
    </lineage>
</organism>
<dbReference type="EMBL" id="JAUDUY010000002">
    <property type="protein sequence ID" value="MDM9630562.1"/>
    <property type="molecule type" value="Genomic_DNA"/>
</dbReference>
<dbReference type="InterPro" id="IPR050902">
    <property type="entry name" value="ABC_Transporter_SBP"/>
</dbReference>
<keyword evidence="3" id="KW-1185">Reference proteome</keyword>
<gene>
    <name evidence="2" type="ORF">QU605_03725</name>
</gene>
<dbReference type="Proteomes" id="UP001174839">
    <property type="component" value="Unassembled WGS sequence"/>
</dbReference>
<dbReference type="PROSITE" id="PS51257">
    <property type="entry name" value="PROKAR_LIPOPROTEIN"/>
    <property type="match status" value="1"/>
</dbReference>
<protein>
    <submittedName>
        <fullName evidence="2">ABC transporter substrate-binding protein</fullName>
    </submittedName>
</protein>
<reference evidence="2" key="1">
    <citation type="submission" date="2023-06" db="EMBL/GenBank/DDBJ databases">
        <title>Robiginitalea aurantiacus sp. nov. and Algoriphagus sediminis sp. nov., isolated from coastal sediment.</title>
        <authorList>
            <person name="Zhou Z.Y."/>
            <person name="An J."/>
            <person name="Jia Y.W."/>
            <person name="Du Z.J."/>
        </authorList>
    </citation>
    <scope>NUCLEOTIDE SEQUENCE</scope>
    <source>
        <strain evidence="2">M39</strain>
    </source>
</reference>
<accession>A0ABT7WCC8</accession>
<evidence type="ECO:0000313" key="3">
    <source>
        <dbReference type="Proteomes" id="UP001174839"/>
    </source>
</evidence>
<dbReference type="Pfam" id="PF01497">
    <property type="entry name" value="Peripla_BP_2"/>
    <property type="match status" value="1"/>
</dbReference>
<sequence length="383" mass="42884">MRFGCVLGLIALFLLGCRGNREQKEAIPSTVTQTWIPRYAKGFYVEQTQSGVDYLYIKSPWPGSTKTFRYALVPGAELKEYQRDLHAVDGVIGIPAKRVILTSTTHVPALETLNVHETLVGFPGLQYISSEGTRKRMASGEVQELGANENLNTEMVVALDPDLVVGFGVSGAPSAYKTLEASGIPVVYNGDWMEENPLGKAEWIVFFGLMFGKQEAAIKAFEDVEKAYLEARSLAAGAANTPTVLSGSLYRDIWYLPGGKSWAAQFIADANAEYLWRDTDETGSLSLSLESVLEQGAEADFWIAPSQFKRYVDMEEAEVHYRQFRAFRERNIYTYALSQGPGDGLWYYELGPSRPDLVLKDLIYWFHPGLLKNYEPFFFKPLQ</sequence>
<evidence type="ECO:0000259" key="1">
    <source>
        <dbReference type="PROSITE" id="PS50983"/>
    </source>
</evidence>
<dbReference type="PANTHER" id="PTHR30535">
    <property type="entry name" value="VITAMIN B12-BINDING PROTEIN"/>
    <property type="match status" value="1"/>
</dbReference>
<dbReference type="PROSITE" id="PS50983">
    <property type="entry name" value="FE_B12_PBP"/>
    <property type="match status" value="1"/>
</dbReference>
<feature type="domain" description="Fe/B12 periplasmic-binding" evidence="1">
    <location>
        <begin position="98"/>
        <end position="370"/>
    </location>
</feature>
<dbReference type="PANTHER" id="PTHR30535:SF34">
    <property type="entry name" value="MOLYBDATE-BINDING PROTEIN MOLA"/>
    <property type="match status" value="1"/>
</dbReference>